<dbReference type="CDD" id="cd03784">
    <property type="entry name" value="GT1_Gtf-like"/>
    <property type="match status" value="1"/>
</dbReference>
<evidence type="ECO:0000256" key="4">
    <source>
        <dbReference type="RuleBase" id="RU003718"/>
    </source>
</evidence>
<accession>A0AAV1B734</accession>
<comment type="similarity">
    <text evidence="1 4">Belongs to the UDP-glycosyltransferase family.</text>
</comment>
<evidence type="ECO:0000256" key="5">
    <source>
        <dbReference type="RuleBase" id="RU362057"/>
    </source>
</evidence>
<dbReference type="FunFam" id="3.40.50.2000:FF:000037">
    <property type="entry name" value="Glycosyltransferase"/>
    <property type="match status" value="1"/>
</dbReference>
<protein>
    <recommendedName>
        <fullName evidence="5">Glycosyltransferase</fullName>
        <ecNumber evidence="5">2.4.1.-</ecNumber>
    </recommendedName>
</protein>
<evidence type="ECO:0000256" key="3">
    <source>
        <dbReference type="ARBA" id="ARBA00022679"/>
    </source>
</evidence>
<keyword evidence="2 4" id="KW-0328">Glycosyltransferase</keyword>
<dbReference type="InterPro" id="IPR035595">
    <property type="entry name" value="UDP_glycos_trans_CS"/>
</dbReference>
<keyword evidence="3 4" id="KW-0808">Transferase</keyword>
<dbReference type="EMBL" id="OX451741">
    <property type="protein sequence ID" value="CAI8617403.1"/>
    <property type="molecule type" value="Genomic_DNA"/>
</dbReference>
<dbReference type="FunFam" id="3.40.50.2000:FF:000087">
    <property type="entry name" value="Glycosyltransferase"/>
    <property type="match status" value="1"/>
</dbReference>
<dbReference type="PANTHER" id="PTHR48049">
    <property type="entry name" value="GLYCOSYLTRANSFERASE"/>
    <property type="match status" value="1"/>
</dbReference>
<sequence>MDSSSCLHIAMYPWFAMGHQTAFFHIANQLAKKGHKITFLTPQKARSKLEPSNLHPHLITFITIPVPHVQGLPPDSQTTADVPYPLQPHIMTAMDLTQPDIQTHLTILKPHIVFYDFTHWIPSLTKRLGIKAIHFCTASSVMVGYTLTPARFSKQNLTELDLMEPPPGYPDSSIRLYIHEAKLFAAKRNEFFGSNVLFYDRQAIALNEADALGYRTCREIEGPYLDYIQKQFNKPVLTSGPVIFQNSNSILDENWSTWLAGFKPDSVVYCCFGSECVLRPNQFQQVMLGLELTGMPFFAALKPPFGFVTIEEALPEGFAERTKGRGVVYGGWVQQQLILEHSSVGCFITHCGSGSLSEALVNKCQLVLLPNVGDQVLNARMMGNSLKVGVEVEKGEDGMYSKDSVCEAVRIVMDDESEISKKVRANHTKIREMLLNKDLESSYIHDFCNKLQEIVLEKS</sequence>
<evidence type="ECO:0000313" key="6">
    <source>
        <dbReference type="EMBL" id="CAI8617403.1"/>
    </source>
</evidence>
<dbReference type="SUPFAM" id="SSF53756">
    <property type="entry name" value="UDP-Glycosyltransferase/glycogen phosphorylase"/>
    <property type="match status" value="1"/>
</dbReference>
<dbReference type="Gene3D" id="3.40.50.2000">
    <property type="entry name" value="Glycogen Phosphorylase B"/>
    <property type="match status" value="2"/>
</dbReference>
<dbReference type="InterPro" id="IPR050481">
    <property type="entry name" value="UDP-glycosyltransf_plant"/>
</dbReference>
<reference evidence="6 7" key="1">
    <citation type="submission" date="2023-01" db="EMBL/GenBank/DDBJ databases">
        <authorList>
            <person name="Kreplak J."/>
        </authorList>
    </citation>
    <scope>NUCLEOTIDE SEQUENCE [LARGE SCALE GENOMIC DNA]</scope>
</reference>
<keyword evidence="7" id="KW-1185">Reference proteome</keyword>
<dbReference type="Proteomes" id="UP001157006">
    <property type="component" value="Chromosome 6"/>
</dbReference>
<proteinExistence type="inferred from homology"/>
<dbReference type="Pfam" id="PF00201">
    <property type="entry name" value="UDPGT"/>
    <property type="match status" value="1"/>
</dbReference>
<name>A0AAV1B734_VICFA</name>
<dbReference type="GO" id="GO:0035251">
    <property type="term" value="F:UDP-glucosyltransferase activity"/>
    <property type="evidence" value="ECO:0007669"/>
    <property type="project" value="InterPro"/>
</dbReference>
<dbReference type="EC" id="2.4.1.-" evidence="5"/>
<dbReference type="InterPro" id="IPR002213">
    <property type="entry name" value="UDP_glucos_trans"/>
</dbReference>
<dbReference type="PANTHER" id="PTHR48049:SF67">
    <property type="entry name" value="UDP-GLYCOSYLTRANSFERASE 79B30"/>
    <property type="match status" value="1"/>
</dbReference>
<dbReference type="PROSITE" id="PS00375">
    <property type="entry name" value="UDPGT"/>
    <property type="match status" value="1"/>
</dbReference>
<organism evidence="6 7">
    <name type="scientific">Vicia faba</name>
    <name type="common">Broad bean</name>
    <name type="synonym">Faba vulgaris</name>
    <dbReference type="NCBI Taxonomy" id="3906"/>
    <lineage>
        <taxon>Eukaryota</taxon>
        <taxon>Viridiplantae</taxon>
        <taxon>Streptophyta</taxon>
        <taxon>Embryophyta</taxon>
        <taxon>Tracheophyta</taxon>
        <taxon>Spermatophyta</taxon>
        <taxon>Magnoliopsida</taxon>
        <taxon>eudicotyledons</taxon>
        <taxon>Gunneridae</taxon>
        <taxon>Pentapetalae</taxon>
        <taxon>rosids</taxon>
        <taxon>fabids</taxon>
        <taxon>Fabales</taxon>
        <taxon>Fabaceae</taxon>
        <taxon>Papilionoideae</taxon>
        <taxon>50 kb inversion clade</taxon>
        <taxon>NPAAA clade</taxon>
        <taxon>Hologalegina</taxon>
        <taxon>IRL clade</taxon>
        <taxon>Fabeae</taxon>
        <taxon>Vicia</taxon>
    </lineage>
</organism>
<evidence type="ECO:0000313" key="7">
    <source>
        <dbReference type="Proteomes" id="UP001157006"/>
    </source>
</evidence>
<dbReference type="AlphaFoldDB" id="A0AAV1B734"/>
<gene>
    <name evidence="6" type="ORF">VFH_VI075080</name>
</gene>
<evidence type="ECO:0000256" key="1">
    <source>
        <dbReference type="ARBA" id="ARBA00009995"/>
    </source>
</evidence>
<evidence type="ECO:0000256" key="2">
    <source>
        <dbReference type="ARBA" id="ARBA00022676"/>
    </source>
</evidence>